<dbReference type="Proteomes" id="UP000193560">
    <property type="component" value="Unassembled WGS sequence"/>
</dbReference>
<dbReference type="EMBL" id="MCGE01000004">
    <property type="protein sequence ID" value="ORZ22459.1"/>
    <property type="molecule type" value="Genomic_DNA"/>
</dbReference>
<evidence type="ECO:0000256" key="3">
    <source>
        <dbReference type="ARBA" id="ARBA00022448"/>
    </source>
</evidence>
<accession>A0A1X2IUH8</accession>
<sequence length="331" mass="37143">MPSTTMIYSLTNLYLQREYANDTERLLNNDGEQDDDMNTADRYDSDHHLIENTGGRRDITATEKITLRETIQLSAWFCILWFFANYCTNASLAYTTVGSSTILSSMSGLFTLGFGVLSKVEQFNWIKLLAVGVSFIGVVLVSWSDQLTTMATHDVHNKLVGDLLALAGAMFYGIYTVLLKLRIGEESRIDMPTFFGFVGLFNVVLLWPFFFILHWLGLEAFTLPYNSTLWLMITLNALIGTFLSDYLWLLAMLMTSPLIVTLGITLTVPLALIGDVILKHILPGVQYIVGACFVVTGFFAVNFGSLQDYNQESSSSSEEETHEMIPRNSFE</sequence>
<dbReference type="InterPro" id="IPR037185">
    <property type="entry name" value="EmrE-like"/>
</dbReference>
<proteinExistence type="inferred from homology"/>
<feature type="transmembrane region" description="Helical" evidence="8">
    <location>
        <begin position="258"/>
        <end position="278"/>
    </location>
</feature>
<dbReference type="InterPro" id="IPR009262">
    <property type="entry name" value="SLC35_F1/F2/F6"/>
</dbReference>
<evidence type="ECO:0000256" key="4">
    <source>
        <dbReference type="ARBA" id="ARBA00022692"/>
    </source>
</evidence>
<dbReference type="Pfam" id="PF06027">
    <property type="entry name" value="SLC35F"/>
    <property type="match status" value="1"/>
</dbReference>
<dbReference type="PANTHER" id="PTHR23051">
    <property type="entry name" value="SOLUTE CARRIER FAMILY 35, MEMBER F5"/>
    <property type="match status" value="1"/>
</dbReference>
<keyword evidence="10" id="KW-1185">Reference proteome</keyword>
<dbReference type="SUPFAM" id="SSF103481">
    <property type="entry name" value="Multidrug resistance efflux transporter EmrE"/>
    <property type="match status" value="1"/>
</dbReference>
<comment type="similarity">
    <text evidence="2">Belongs to the SLC35F solute transporter family.</text>
</comment>
<feature type="region of interest" description="Disordered" evidence="7">
    <location>
        <begin position="311"/>
        <end position="331"/>
    </location>
</feature>
<reference evidence="9 10" key="1">
    <citation type="submission" date="2016-07" db="EMBL/GenBank/DDBJ databases">
        <title>Pervasive Adenine N6-methylation of Active Genes in Fungi.</title>
        <authorList>
            <consortium name="DOE Joint Genome Institute"/>
            <person name="Mondo S.J."/>
            <person name="Dannebaum R.O."/>
            <person name="Kuo R.C."/>
            <person name="Labutti K."/>
            <person name="Haridas S."/>
            <person name="Kuo A."/>
            <person name="Salamov A."/>
            <person name="Ahrendt S.R."/>
            <person name="Lipzen A."/>
            <person name="Sullivan W."/>
            <person name="Andreopoulos W.B."/>
            <person name="Clum A."/>
            <person name="Lindquist E."/>
            <person name="Daum C."/>
            <person name="Ramamoorthy G.K."/>
            <person name="Gryganskyi A."/>
            <person name="Culley D."/>
            <person name="Magnuson J.K."/>
            <person name="James T.Y."/>
            <person name="O'Malley M.A."/>
            <person name="Stajich J.E."/>
            <person name="Spatafora J.W."/>
            <person name="Visel A."/>
            <person name="Grigoriev I.V."/>
        </authorList>
    </citation>
    <scope>NUCLEOTIDE SEQUENCE [LARGE SCALE GENOMIC DNA]</scope>
    <source>
        <strain evidence="9 10">NRRL 1336</strain>
    </source>
</reference>
<evidence type="ECO:0000313" key="10">
    <source>
        <dbReference type="Proteomes" id="UP000193560"/>
    </source>
</evidence>
<feature type="transmembrane region" description="Helical" evidence="8">
    <location>
        <begin position="163"/>
        <end position="181"/>
    </location>
</feature>
<evidence type="ECO:0000256" key="1">
    <source>
        <dbReference type="ARBA" id="ARBA00004141"/>
    </source>
</evidence>
<comment type="subcellular location">
    <subcellularLocation>
        <location evidence="1">Membrane</location>
        <topology evidence="1">Multi-pass membrane protein</topology>
    </subcellularLocation>
</comment>
<feature type="transmembrane region" description="Helical" evidence="8">
    <location>
        <begin position="125"/>
        <end position="143"/>
    </location>
</feature>
<gene>
    <name evidence="9" type="ORF">BCR42DRAFT_168707</name>
</gene>
<feature type="transmembrane region" description="Helical" evidence="8">
    <location>
        <begin position="73"/>
        <end position="94"/>
    </location>
</feature>
<dbReference type="PANTHER" id="PTHR23051:SF0">
    <property type="entry name" value="SOLUTE CARRIER FAMILY 35 MEMBER F5"/>
    <property type="match status" value="1"/>
</dbReference>
<feature type="transmembrane region" description="Helical" evidence="8">
    <location>
        <begin position="284"/>
        <end position="304"/>
    </location>
</feature>
<evidence type="ECO:0000313" key="9">
    <source>
        <dbReference type="EMBL" id="ORZ22459.1"/>
    </source>
</evidence>
<keyword evidence="5 8" id="KW-1133">Transmembrane helix</keyword>
<evidence type="ECO:0000256" key="2">
    <source>
        <dbReference type="ARBA" id="ARBA00007863"/>
    </source>
</evidence>
<feature type="transmembrane region" description="Helical" evidence="8">
    <location>
        <begin position="193"/>
        <end position="217"/>
    </location>
</feature>
<dbReference type="GO" id="GO:0000329">
    <property type="term" value="C:fungal-type vacuole membrane"/>
    <property type="evidence" value="ECO:0007669"/>
    <property type="project" value="TreeGrafter"/>
</dbReference>
<evidence type="ECO:0000256" key="8">
    <source>
        <dbReference type="SAM" id="Phobius"/>
    </source>
</evidence>
<dbReference type="GO" id="GO:0022857">
    <property type="term" value="F:transmembrane transporter activity"/>
    <property type="evidence" value="ECO:0007669"/>
    <property type="project" value="InterPro"/>
</dbReference>
<feature type="compositionally biased region" description="Basic and acidic residues" evidence="7">
    <location>
        <begin position="322"/>
        <end position="331"/>
    </location>
</feature>
<keyword evidence="3" id="KW-0813">Transport</keyword>
<feature type="transmembrane region" description="Helical" evidence="8">
    <location>
        <begin position="229"/>
        <end position="251"/>
    </location>
</feature>
<keyword evidence="4 8" id="KW-0812">Transmembrane</keyword>
<organism evidence="9 10">
    <name type="scientific">Absidia repens</name>
    <dbReference type="NCBI Taxonomy" id="90262"/>
    <lineage>
        <taxon>Eukaryota</taxon>
        <taxon>Fungi</taxon>
        <taxon>Fungi incertae sedis</taxon>
        <taxon>Mucoromycota</taxon>
        <taxon>Mucoromycotina</taxon>
        <taxon>Mucoromycetes</taxon>
        <taxon>Mucorales</taxon>
        <taxon>Cunninghamellaceae</taxon>
        <taxon>Absidia</taxon>
    </lineage>
</organism>
<dbReference type="AlphaFoldDB" id="A0A1X2IUH8"/>
<dbReference type="OrthoDB" id="1436450at2759"/>
<feature type="transmembrane region" description="Helical" evidence="8">
    <location>
        <begin position="100"/>
        <end position="118"/>
    </location>
</feature>
<comment type="caution">
    <text evidence="9">The sequence shown here is derived from an EMBL/GenBank/DDBJ whole genome shotgun (WGS) entry which is preliminary data.</text>
</comment>
<dbReference type="STRING" id="90262.A0A1X2IUH8"/>
<keyword evidence="6 8" id="KW-0472">Membrane</keyword>
<evidence type="ECO:0000256" key="6">
    <source>
        <dbReference type="ARBA" id="ARBA00023136"/>
    </source>
</evidence>
<evidence type="ECO:0000256" key="5">
    <source>
        <dbReference type="ARBA" id="ARBA00022989"/>
    </source>
</evidence>
<evidence type="ECO:0008006" key="11">
    <source>
        <dbReference type="Google" id="ProtNLM"/>
    </source>
</evidence>
<evidence type="ECO:0000256" key="7">
    <source>
        <dbReference type="SAM" id="MobiDB-lite"/>
    </source>
</evidence>
<name>A0A1X2IUH8_9FUNG</name>
<protein>
    <recommendedName>
        <fullName evidence="11">EamA domain-containing protein</fullName>
    </recommendedName>
</protein>